<dbReference type="Pfam" id="PF07857">
    <property type="entry name" value="TMEM144"/>
    <property type="match status" value="1"/>
</dbReference>
<comment type="caution">
    <text evidence="7">The sequence shown here is derived from an EMBL/GenBank/DDBJ whole genome shotgun (WGS) entry which is preliminary data.</text>
</comment>
<dbReference type="InterPro" id="IPR010651">
    <property type="entry name" value="Sugar_transport"/>
</dbReference>
<dbReference type="InterPro" id="IPR012435">
    <property type="entry name" value="TMEM144"/>
</dbReference>
<evidence type="ECO:0000256" key="3">
    <source>
        <dbReference type="ARBA" id="ARBA00022692"/>
    </source>
</evidence>
<dbReference type="GO" id="GO:0016020">
    <property type="term" value="C:membrane"/>
    <property type="evidence" value="ECO:0007669"/>
    <property type="project" value="UniProtKB-SubCell"/>
</dbReference>
<dbReference type="Proteomes" id="UP001201812">
    <property type="component" value="Unassembled WGS sequence"/>
</dbReference>
<comment type="subcellular location">
    <subcellularLocation>
        <location evidence="1">Membrane</location>
        <topology evidence="1">Multi-pass membrane protein</topology>
    </subcellularLocation>
</comment>
<name>A0AAD4QV91_9BILA</name>
<feature type="transmembrane region" description="Helical" evidence="6">
    <location>
        <begin position="6"/>
        <end position="26"/>
    </location>
</feature>
<dbReference type="PANTHER" id="PTHR16119">
    <property type="entry name" value="TRANSMEMBRANE PROTEIN 144"/>
    <property type="match status" value="1"/>
</dbReference>
<reference evidence="7" key="1">
    <citation type="submission" date="2022-01" db="EMBL/GenBank/DDBJ databases">
        <title>Genome Sequence Resource for Two Populations of Ditylenchus destructor, the Migratory Endoparasitic Phytonematode.</title>
        <authorList>
            <person name="Zhang H."/>
            <person name="Lin R."/>
            <person name="Xie B."/>
        </authorList>
    </citation>
    <scope>NUCLEOTIDE SEQUENCE</scope>
    <source>
        <strain evidence="7">BazhouSP</strain>
    </source>
</reference>
<sequence length="80" mass="8729">MEGSETFFGLLESLGAVLLFGSMFLPIKVMHIDTGDGVYAHFIMCIGALITSFVVYVFEGFPPFFPYAMLGGALWGINII</sequence>
<comment type="similarity">
    <text evidence="2">Belongs to the TMEM144 family.</text>
</comment>
<evidence type="ECO:0000256" key="5">
    <source>
        <dbReference type="ARBA" id="ARBA00023136"/>
    </source>
</evidence>
<feature type="transmembrane region" description="Helical" evidence="6">
    <location>
        <begin position="38"/>
        <end position="58"/>
    </location>
</feature>
<dbReference type="GO" id="GO:0015144">
    <property type="term" value="F:carbohydrate transmembrane transporter activity"/>
    <property type="evidence" value="ECO:0007669"/>
    <property type="project" value="InterPro"/>
</dbReference>
<evidence type="ECO:0000256" key="6">
    <source>
        <dbReference type="SAM" id="Phobius"/>
    </source>
</evidence>
<organism evidence="7 8">
    <name type="scientific">Ditylenchus destructor</name>
    <dbReference type="NCBI Taxonomy" id="166010"/>
    <lineage>
        <taxon>Eukaryota</taxon>
        <taxon>Metazoa</taxon>
        <taxon>Ecdysozoa</taxon>
        <taxon>Nematoda</taxon>
        <taxon>Chromadorea</taxon>
        <taxon>Rhabditida</taxon>
        <taxon>Tylenchina</taxon>
        <taxon>Tylenchomorpha</taxon>
        <taxon>Sphaerularioidea</taxon>
        <taxon>Anguinidae</taxon>
        <taxon>Anguininae</taxon>
        <taxon>Ditylenchus</taxon>
    </lineage>
</organism>
<evidence type="ECO:0000313" key="8">
    <source>
        <dbReference type="Proteomes" id="UP001201812"/>
    </source>
</evidence>
<evidence type="ECO:0000256" key="1">
    <source>
        <dbReference type="ARBA" id="ARBA00004141"/>
    </source>
</evidence>
<keyword evidence="3 6" id="KW-0812">Transmembrane</keyword>
<proteinExistence type="inferred from homology"/>
<keyword evidence="5 6" id="KW-0472">Membrane</keyword>
<gene>
    <name evidence="7" type="ORF">DdX_18038</name>
</gene>
<evidence type="ECO:0000313" key="7">
    <source>
        <dbReference type="EMBL" id="KAI1698199.1"/>
    </source>
</evidence>
<dbReference type="AlphaFoldDB" id="A0AAD4QV91"/>
<dbReference type="PANTHER" id="PTHR16119:SF16">
    <property type="entry name" value="TRANSMEMBRANE PROTEIN 144 HOMOLOG"/>
    <property type="match status" value="1"/>
</dbReference>
<dbReference type="EMBL" id="JAKKPZ010000229">
    <property type="protein sequence ID" value="KAI1698199.1"/>
    <property type="molecule type" value="Genomic_DNA"/>
</dbReference>
<evidence type="ECO:0000256" key="4">
    <source>
        <dbReference type="ARBA" id="ARBA00022989"/>
    </source>
</evidence>
<keyword evidence="4 6" id="KW-1133">Transmembrane helix</keyword>
<accession>A0AAD4QV91</accession>
<keyword evidence="8" id="KW-1185">Reference proteome</keyword>
<protein>
    <submittedName>
        <fullName evidence="7">Transmembrane family of transporters domain-containing protein</fullName>
    </submittedName>
</protein>
<evidence type="ECO:0000256" key="2">
    <source>
        <dbReference type="ARBA" id="ARBA00005731"/>
    </source>
</evidence>